<feature type="transmembrane region" description="Helical" evidence="1">
    <location>
        <begin position="12"/>
        <end position="32"/>
    </location>
</feature>
<feature type="transmembrane region" description="Helical" evidence="1">
    <location>
        <begin position="69"/>
        <end position="86"/>
    </location>
</feature>
<sequence length="124" mass="13998">MSFSVIPGINGVATIEPLSMIFLILVQVGGRYLKIELTPAQQKIINNVVIQSIILFAIILMATKNIGNSLIIVCFIYLCVNILFNENHKYNILSKKWLLEENIISIGNYKSLKEIYLKNISTII</sequence>
<evidence type="ECO:0000256" key="1">
    <source>
        <dbReference type="SAM" id="Phobius"/>
    </source>
</evidence>
<name>A0A6C0CFC8_9ZZZZ</name>
<accession>A0A6C0CFC8</accession>
<evidence type="ECO:0000313" key="2">
    <source>
        <dbReference type="EMBL" id="QHT02314.1"/>
    </source>
</evidence>
<keyword evidence="1" id="KW-0472">Membrane</keyword>
<proteinExistence type="predicted"/>
<keyword evidence="1" id="KW-0812">Transmembrane</keyword>
<organism evidence="2">
    <name type="scientific">viral metagenome</name>
    <dbReference type="NCBI Taxonomy" id="1070528"/>
    <lineage>
        <taxon>unclassified sequences</taxon>
        <taxon>metagenomes</taxon>
        <taxon>organismal metagenomes</taxon>
    </lineage>
</organism>
<protein>
    <submittedName>
        <fullName evidence="2">Uncharacterized protein</fullName>
    </submittedName>
</protein>
<keyword evidence="1" id="KW-1133">Transmembrane helix</keyword>
<reference evidence="2" key="1">
    <citation type="journal article" date="2020" name="Nature">
        <title>Giant virus diversity and host interactions through global metagenomics.</title>
        <authorList>
            <person name="Schulz F."/>
            <person name="Roux S."/>
            <person name="Paez-Espino D."/>
            <person name="Jungbluth S."/>
            <person name="Walsh D.A."/>
            <person name="Denef V.J."/>
            <person name="McMahon K.D."/>
            <person name="Konstantinidis K.T."/>
            <person name="Eloe-Fadrosh E.A."/>
            <person name="Kyrpides N.C."/>
            <person name="Woyke T."/>
        </authorList>
    </citation>
    <scope>NUCLEOTIDE SEQUENCE</scope>
    <source>
        <strain evidence="2">GVMAG-M-3300020565-3</strain>
    </source>
</reference>
<dbReference type="EMBL" id="MN739392">
    <property type="protein sequence ID" value="QHT02314.1"/>
    <property type="molecule type" value="Genomic_DNA"/>
</dbReference>
<dbReference type="AlphaFoldDB" id="A0A6C0CFC8"/>
<feature type="transmembrane region" description="Helical" evidence="1">
    <location>
        <begin position="44"/>
        <end position="63"/>
    </location>
</feature>